<dbReference type="SUPFAM" id="SSF81383">
    <property type="entry name" value="F-box domain"/>
    <property type="match status" value="1"/>
</dbReference>
<dbReference type="AlphaFoldDB" id="A0AAP0N394"/>
<dbReference type="InterPro" id="IPR006652">
    <property type="entry name" value="Kelch_1"/>
</dbReference>
<evidence type="ECO:0000259" key="1">
    <source>
        <dbReference type="Pfam" id="PF00646"/>
    </source>
</evidence>
<dbReference type="InterPro" id="IPR015915">
    <property type="entry name" value="Kelch-typ_b-propeller"/>
</dbReference>
<feature type="domain" description="F-box" evidence="1">
    <location>
        <begin position="18"/>
        <end position="58"/>
    </location>
</feature>
<evidence type="ECO:0000313" key="3">
    <source>
        <dbReference type="EMBL" id="KAK9230542.1"/>
    </source>
</evidence>
<dbReference type="SUPFAM" id="SSF117281">
    <property type="entry name" value="Kelch motif"/>
    <property type="match status" value="1"/>
</dbReference>
<organism evidence="3 4">
    <name type="scientific">Citrus x changshan-huyou</name>
    <dbReference type="NCBI Taxonomy" id="2935761"/>
    <lineage>
        <taxon>Eukaryota</taxon>
        <taxon>Viridiplantae</taxon>
        <taxon>Streptophyta</taxon>
        <taxon>Embryophyta</taxon>
        <taxon>Tracheophyta</taxon>
        <taxon>Spermatophyta</taxon>
        <taxon>Magnoliopsida</taxon>
        <taxon>eudicotyledons</taxon>
        <taxon>Gunneridae</taxon>
        <taxon>Pentapetalae</taxon>
        <taxon>rosids</taxon>
        <taxon>malvids</taxon>
        <taxon>Sapindales</taxon>
        <taxon>Rutaceae</taxon>
        <taxon>Aurantioideae</taxon>
        <taxon>Citrus</taxon>
    </lineage>
</organism>
<dbReference type="InterPro" id="IPR050354">
    <property type="entry name" value="F-box/kelch-repeat_ARATH"/>
</dbReference>
<evidence type="ECO:0008006" key="5">
    <source>
        <dbReference type="Google" id="ProtNLM"/>
    </source>
</evidence>
<dbReference type="Pfam" id="PF25210">
    <property type="entry name" value="Kelch_FKB95"/>
    <property type="match status" value="1"/>
</dbReference>
<dbReference type="PANTHER" id="PTHR24414">
    <property type="entry name" value="F-BOX/KELCH-REPEAT PROTEIN SKIP4"/>
    <property type="match status" value="1"/>
</dbReference>
<protein>
    <recommendedName>
        <fullName evidence="5">F-box domain-containing protein</fullName>
    </recommendedName>
</protein>
<dbReference type="Gene3D" id="2.120.10.80">
    <property type="entry name" value="Kelch-type beta propeller"/>
    <property type="match status" value="1"/>
</dbReference>
<keyword evidence="4" id="KW-1185">Reference proteome</keyword>
<accession>A0AAP0N394</accession>
<dbReference type="SMART" id="SM00612">
    <property type="entry name" value="Kelch"/>
    <property type="match status" value="2"/>
</dbReference>
<evidence type="ECO:0000313" key="4">
    <source>
        <dbReference type="Proteomes" id="UP001428341"/>
    </source>
</evidence>
<dbReference type="Proteomes" id="UP001428341">
    <property type="component" value="Unassembled WGS sequence"/>
</dbReference>
<name>A0AAP0N394_9ROSI</name>
<sequence>MSSSAAAEPPSVEPTILIPSLPNDVALNCLARVPRSHHPILSLVSKPIRSLISSTLLYTTRSLINSTQHFLYLCLRVPTGSSLLFFTLNQNPRTQNYVFTPIPSLPSSHPPVGSAFAVVGHKIYVLGGSINDVPSPHVWALDCRLHTWEKAPNMRIGREFSATGVTNTKIYVIGGCVVDNWARARNWAEVFDTKTGSWSPVCSEIEFREKWMHASAVIDDKIYAMGDRGGIKYDPKNLSWDSVESELDMGWRGRGCVVNGLLYCYDYLGKIRGFDVSKGVWRELRGVDKDLPRFLCGATMANLGGKLVVVWEGSGGNGNGKEMGIWCAEIEVEEDGDGVLWGKICWSGLVLSVPCRSSIVNCVGVTLQKTLSSIRQCSGSNLSKILKKAPPVSSQFTCSSLQEEQDLE</sequence>
<reference evidence="3 4" key="1">
    <citation type="submission" date="2024-05" db="EMBL/GenBank/DDBJ databases">
        <title>Haplotype-resolved chromosome-level genome assembly of Huyou (Citrus changshanensis).</title>
        <authorList>
            <person name="Miao C."/>
            <person name="Chen W."/>
            <person name="Wu Y."/>
            <person name="Wang L."/>
            <person name="Zhao S."/>
            <person name="Grierson D."/>
            <person name="Xu C."/>
            <person name="Chen K."/>
        </authorList>
    </citation>
    <scope>NUCLEOTIDE SEQUENCE [LARGE SCALE GENOMIC DNA]</scope>
    <source>
        <strain evidence="3">01-14</strain>
        <tissue evidence="3">Leaf</tissue>
    </source>
</reference>
<evidence type="ECO:0000259" key="2">
    <source>
        <dbReference type="Pfam" id="PF25210"/>
    </source>
</evidence>
<gene>
    <name evidence="3" type="ORF">WN944_023513</name>
</gene>
<dbReference type="InterPro" id="IPR057499">
    <property type="entry name" value="Kelch_FKB95"/>
</dbReference>
<dbReference type="InterPro" id="IPR036047">
    <property type="entry name" value="F-box-like_dom_sf"/>
</dbReference>
<dbReference type="EMBL" id="JBCGBO010000001">
    <property type="protein sequence ID" value="KAK9230542.1"/>
    <property type="molecule type" value="Genomic_DNA"/>
</dbReference>
<dbReference type="Pfam" id="PF00646">
    <property type="entry name" value="F-box"/>
    <property type="match status" value="1"/>
</dbReference>
<comment type="caution">
    <text evidence="3">The sequence shown here is derived from an EMBL/GenBank/DDBJ whole genome shotgun (WGS) entry which is preliminary data.</text>
</comment>
<dbReference type="CDD" id="cd22152">
    <property type="entry name" value="F-box_AtAFR-like"/>
    <property type="match status" value="1"/>
</dbReference>
<proteinExistence type="predicted"/>
<feature type="domain" description="FKB95-like N-terminal Kelch" evidence="2">
    <location>
        <begin position="86"/>
        <end position="351"/>
    </location>
</feature>
<dbReference type="InterPro" id="IPR001810">
    <property type="entry name" value="F-box_dom"/>
</dbReference>
<dbReference type="PANTHER" id="PTHR24414:SF23">
    <property type="entry name" value="F-BOX_KELCH-REPEAT PROTEIN SKIP6"/>
    <property type="match status" value="1"/>
</dbReference>